<dbReference type="EMBL" id="JBHSUA010000009">
    <property type="protein sequence ID" value="MFC6396108.1"/>
    <property type="molecule type" value="Genomic_DNA"/>
</dbReference>
<gene>
    <name evidence="3" type="ORF">ACFP57_03775</name>
</gene>
<keyword evidence="1" id="KW-0472">Membrane</keyword>
<keyword evidence="4" id="KW-1185">Reference proteome</keyword>
<evidence type="ECO:0000259" key="2">
    <source>
        <dbReference type="Pfam" id="PF03703"/>
    </source>
</evidence>
<comment type="caution">
    <text evidence="3">The sequence shown here is derived from an EMBL/GenBank/DDBJ whole genome shotgun (WGS) entry which is preliminary data.</text>
</comment>
<accession>A0ABW1X0G4</accession>
<evidence type="ECO:0000313" key="3">
    <source>
        <dbReference type="EMBL" id="MFC6396108.1"/>
    </source>
</evidence>
<feature type="transmembrane region" description="Helical" evidence="1">
    <location>
        <begin position="53"/>
        <end position="75"/>
    </location>
</feature>
<keyword evidence="1" id="KW-1133">Transmembrane helix</keyword>
<evidence type="ECO:0000256" key="1">
    <source>
        <dbReference type="SAM" id="Phobius"/>
    </source>
</evidence>
<feature type="domain" description="YdbS-like PH" evidence="2">
    <location>
        <begin position="77"/>
        <end position="148"/>
    </location>
</feature>
<dbReference type="PANTHER" id="PTHR37938:SF1">
    <property type="entry name" value="BLL0215 PROTEIN"/>
    <property type="match status" value="1"/>
</dbReference>
<dbReference type="Pfam" id="PF03703">
    <property type="entry name" value="bPH_2"/>
    <property type="match status" value="1"/>
</dbReference>
<dbReference type="RefSeq" id="WP_343885272.1">
    <property type="nucleotide sequence ID" value="NZ_BAAAKI010000004.1"/>
</dbReference>
<protein>
    <submittedName>
        <fullName evidence="3">PH domain-containing protein</fullName>
    </submittedName>
</protein>
<dbReference type="Proteomes" id="UP001596266">
    <property type="component" value="Unassembled WGS sequence"/>
</dbReference>
<sequence>MALKRKHLAMDEQIITSMRTHAKVLLGPTFVFLVLAVLLGVGLAMMPSQAQPWGTWALLGAIALALVMGVVVPFWRWRAETYTVTTRRIIHREGIITRSAHDLPLGRINDVSSERGLLDRMLGCGTLRLTTAAEDPVLLHDIPDVERVHVLVTELLFGDPAEALREATD</sequence>
<organism evidence="3 4">
    <name type="scientific">Luteococcus sanguinis</name>
    <dbReference type="NCBI Taxonomy" id="174038"/>
    <lineage>
        <taxon>Bacteria</taxon>
        <taxon>Bacillati</taxon>
        <taxon>Actinomycetota</taxon>
        <taxon>Actinomycetes</taxon>
        <taxon>Propionibacteriales</taxon>
        <taxon>Propionibacteriaceae</taxon>
        <taxon>Luteococcus</taxon>
    </lineage>
</organism>
<name>A0ABW1X0G4_9ACTN</name>
<evidence type="ECO:0000313" key="4">
    <source>
        <dbReference type="Proteomes" id="UP001596266"/>
    </source>
</evidence>
<keyword evidence="1" id="KW-0812">Transmembrane</keyword>
<dbReference type="InterPro" id="IPR005182">
    <property type="entry name" value="YdbS-like_PH"/>
</dbReference>
<proteinExistence type="predicted"/>
<feature type="transmembrane region" description="Helical" evidence="1">
    <location>
        <begin position="24"/>
        <end position="47"/>
    </location>
</feature>
<reference evidence="4" key="1">
    <citation type="journal article" date="2019" name="Int. J. Syst. Evol. Microbiol.">
        <title>The Global Catalogue of Microorganisms (GCM) 10K type strain sequencing project: providing services to taxonomists for standard genome sequencing and annotation.</title>
        <authorList>
            <consortium name="The Broad Institute Genomics Platform"/>
            <consortium name="The Broad Institute Genome Sequencing Center for Infectious Disease"/>
            <person name="Wu L."/>
            <person name="Ma J."/>
        </authorList>
    </citation>
    <scope>NUCLEOTIDE SEQUENCE [LARGE SCALE GENOMIC DNA]</scope>
    <source>
        <strain evidence="4">CGMCC 1.15277</strain>
    </source>
</reference>
<dbReference type="PANTHER" id="PTHR37938">
    <property type="entry name" value="BLL0215 PROTEIN"/>
    <property type="match status" value="1"/>
</dbReference>